<keyword evidence="7" id="KW-0547">Nucleotide-binding</keyword>
<evidence type="ECO:0000256" key="4">
    <source>
        <dbReference type="ARBA" id="ARBA00011738"/>
    </source>
</evidence>
<proteinExistence type="inferred from homology"/>
<dbReference type="GO" id="GO:0140662">
    <property type="term" value="F:ATP-dependent protein folding chaperone"/>
    <property type="evidence" value="ECO:0007669"/>
    <property type="project" value="InterPro"/>
</dbReference>
<reference evidence="16 17" key="2">
    <citation type="submission" date="2019-04" db="EMBL/GenBank/DDBJ databases">
        <title>The genome sequence of big-headed turtle.</title>
        <authorList>
            <person name="Gong S."/>
        </authorList>
    </citation>
    <scope>NUCLEOTIDE SEQUENCE [LARGE SCALE GENOMIC DNA]</scope>
    <source>
        <strain evidence="16">DO16091913</strain>
        <tissue evidence="16">Muscle</tissue>
    </source>
</reference>
<dbReference type="InterPro" id="IPR013126">
    <property type="entry name" value="Hsp_70_fam"/>
</dbReference>
<dbReference type="FunFam" id="2.60.34.10:FF:000030">
    <property type="entry name" value="Heat shock protein family A (Hsp70) member 4 like"/>
    <property type="match status" value="1"/>
</dbReference>
<dbReference type="PANTHER" id="PTHR45639:SF5">
    <property type="entry name" value="HEAT SHOCK 70 KDA PROTEIN 4L"/>
    <property type="match status" value="1"/>
</dbReference>
<dbReference type="FunFam" id="3.30.420.40:FF:000767">
    <property type="entry name" value="Heat shock protein 70 (HSP70)-4, putative"/>
    <property type="match status" value="2"/>
</dbReference>
<feature type="compositionally biased region" description="Basic and acidic residues" evidence="15">
    <location>
        <begin position="694"/>
        <end position="712"/>
    </location>
</feature>
<dbReference type="GO" id="GO:0005634">
    <property type="term" value="C:nucleus"/>
    <property type="evidence" value="ECO:0007669"/>
    <property type="project" value="UniProtKB-SubCell"/>
</dbReference>
<dbReference type="InterPro" id="IPR029048">
    <property type="entry name" value="HSP70_C_sf"/>
</dbReference>
<keyword evidence="8" id="KW-0067">ATP-binding</keyword>
<dbReference type="GO" id="GO:0005829">
    <property type="term" value="C:cytosol"/>
    <property type="evidence" value="ECO:0007669"/>
    <property type="project" value="TreeGrafter"/>
</dbReference>
<comment type="subunit">
    <text evidence="4">Homodimer.</text>
</comment>
<dbReference type="InterPro" id="IPR018181">
    <property type="entry name" value="Heat_shock_70_CS"/>
</dbReference>
<evidence type="ECO:0000256" key="11">
    <source>
        <dbReference type="ARBA" id="ARBA00054497"/>
    </source>
</evidence>
<dbReference type="FunFam" id="3.30.420.40:FF:000495">
    <property type="entry name" value="Heat shock protein 4b"/>
    <property type="match status" value="1"/>
</dbReference>
<keyword evidence="10" id="KW-0539">Nucleus</keyword>
<evidence type="ECO:0000256" key="5">
    <source>
        <dbReference type="ARBA" id="ARBA00022490"/>
    </source>
</evidence>
<evidence type="ECO:0000256" key="13">
    <source>
        <dbReference type="ARBA" id="ARBA00077186"/>
    </source>
</evidence>
<dbReference type="SUPFAM" id="SSF53067">
    <property type="entry name" value="Actin-like ATPase domain"/>
    <property type="match status" value="2"/>
</dbReference>
<evidence type="ECO:0000256" key="15">
    <source>
        <dbReference type="SAM" id="MobiDB-lite"/>
    </source>
</evidence>
<evidence type="ECO:0000256" key="7">
    <source>
        <dbReference type="ARBA" id="ARBA00022741"/>
    </source>
</evidence>
<evidence type="ECO:0000256" key="2">
    <source>
        <dbReference type="ARBA" id="ARBA00004496"/>
    </source>
</evidence>
<reference evidence="16 17" key="1">
    <citation type="submission" date="2019-04" db="EMBL/GenBank/DDBJ databases">
        <title>Draft genome of the big-headed turtle Platysternon megacephalum.</title>
        <authorList>
            <person name="Gong S."/>
        </authorList>
    </citation>
    <scope>NUCLEOTIDE SEQUENCE [LARGE SCALE GENOMIC DNA]</scope>
    <source>
        <strain evidence="16">DO16091913</strain>
        <tissue evidence="16">Muscle</tissue>
    </source>
</reference>
<dbReference type="InterPro" id="IPR043129">
    <property type="entry name" value="ATPase_NBD"/>
</dbReference>
<dbReference type="Pfam" id="PF00012">
    <property type="entry name" value="HSP70"/>
    <property type="match status" value="2"/>
</dbReference>
<dbReference type="PANTHER" id="PTHR45639">
    <property type="entry name" value="HSC70CB, ISOFORM G-RELATED"/>
    <property type="match status" value="1"/>
</dbReference>
<dbReference type="Gene3D" id="2.60.34.10">
    <property type="entry name" value="Substrate Binding Domain Of DNAk, Chain A, domain 1"/>
    <property type="match status" value="1"/>
</dbReference>
<gene>
    <name evidence="16" type="ORF">DR999_PMT00054</name>
</gene>
<feature type="region of interest" description="Disordered" evidence="15">
    <location>
        <begin position="656"/>
        <end position="747"/>
    </location>
</feature>
<dbReference type="GO" id="GO:0005524">
    <property type="term" value="F:ATP binding"/>
    <property type="evidence" value="ECO:0007669"/>
    <property type="project" value="UniProtKB-KW"/>
</dbReference>
<dbReference type="PRINTS" id="PR00301">
    <property type="entry name" value="HEATSHOCK70"/>
</dbReference>
<evidence type="ECO:0000256" key="3">
    <source>
        <dbReference type="ARBA" id="ARBA00007381"/>
    </source>
</evidence>
<dbReference type="FunFam" id="3.30.30.30:FF:000002">
    <property type="entry name" value="Heat shock 70 kDa protein 4"/>
    <property type="match status" value="1"/>
</dbReference>
<evidence type="ECO:0000256" key="12">
    <source>
        <dbReference type="ARBA" id="ARBA00069528"/>
    </source>
</evidence>
<sequence length="1015" mass="113208">MGAVQLYSKQETIINSNSLAEQPLYFGCWPFNQVGSGTARLEAQGGRAAAVLLCGHTMSPLYKRSLLPFPDLSRTHVGRSRLSPSLSGKCRRSVGVSCSPRRKAQCACAEESNCRLVAAAPQWGARRVGTGSRCWQPRPLQRQARGERKAPGAVMSVVGIDLGFLNCYVAVARSGGIETIANEYSDRCTPACISLGSKTRAIGNAAKSQIVTNVKNTLHGFKKMHGRAFDDPYIQGERVKLPYELQKMPNGSVGLKVRYLDEERPFAIEQVTGMLLAKLKETSESALKKPVADCVISVPSFFTDAERRSVMAAAQVAGLNCLRLMNEITAVALAYGIYKQDLPALEEKPRNIVFVDMGHSAYQVSVCAFNKGKLKILATAFDPFLGGRNFDEALVDYFCGEFRTKYKLNVKENARALLRLYQESEKLKKLMSANASDLPLNIECFMDDLDVSSKMNRAQFEQLCAPLLAKVEAPLRTVMDQAKLQREDISSIEIVGGATRIPAVKEQISRFFGKDISTTLNADEAVARGCALQCAILSPAFKVREFSITDVVPYSITLRWKSSYEEGTGECEVFSKNHAAPFSKVITFHKKEPFDLEAYYTHPNEIPYPEPRIGRFAIQNVGPQYDGDNSKVKVKVRVNVHGIFSVANASVIEKQNVEGDHSDVPMDTESSCKNQGKDDELQFSFIIEDDTLDSEDKDKMQVDQEEGNHKSQAEQPNQADEESEQHGGTETKTASGDKPDHLAQPVKAKAKIKSIELPIQASLYKQLGQDLINSYIENEGKMMMQDKLEKERNDAKNAVEEYVYDFRDKLCGVFEKFITEEESSKLTLMLEDTENWLYEDGEDQPKQVYMDKLQELRKFGQPIQERFMEHEERPKALNDLGKKVQLLMKAVEAFKNKDEKYDHLDPAEMEKVEKCISEAMNWLNTKMNAQNKLSLTQDPVVKVAEILAKSKELDSFCNPIIYKPKPRMEPPSEAQTKANGEHNGPVNGQSGAETKPDPAKDNSQQTKPSGEMEVD</sequence>
<dbReference type="PROSITE" id="PS00329">
    <property type="entry name" value="HSP70_2"/>
    <property type="match status" value="1"/>
</dbReference>
<dbReference type="AlphaFoldDB" id="A0A4D9F9Z4"/>
<dbReference type="SUPFAM" id="SSF100920">
    <property type="entry name" value="Heat shock protein 70kD (HSP70), peptide-binding domain"/>
    <property type="match status" value="1"/>
</dbReference>
<dbReference type="Gene3D" id="3.30.420.40">
    <property type="match status" value="2"/>
</dbReference>
<dbReference type="PROSITE" id="PS01036">
    <property type="entry name" value="HSP70_3"/>
    <property type="match status" value="1"/>
</dbReference>
<evidence type="ECO:0000313" key="17">
    <source>
        <dbReference type="Proteomes" id="UP000297703"/>
    </source>
</evidence>
<evidence type="ECO:0000256" key="1">
    <source>
        <dbReference type="ARBA" id="ARBA00004123"/>
    </source>
</evidence>
<keyword evidence="5" id="KW-0963">Cytoplasm</keyword>
<evidence type="ECO:0000256" key="10">
    <source>
        <dbReference type="ARBA" id="ARBA00023242"/>
    </source>
</evidence>
<dbReference type="Gene3D" id="3.90.640.10">
    <property type="entry name" value="Actin, Chain A, domain 4"/>
    <property type="match status" value="1"/>
</dbReference>
<feature type="compositionally biased region" description="Basic and acidic residues" evidence="15">
    <location>
        <begin position="724"/>
        <end position="741"/>
    </location>
</feature>
<keyword evidence="16" id="KW-0675">Receptor</keyword>
<evidence type="ECO:0000256" key="8">
    <source>
        <dbReference type="ARBA" id="ARBA00022840"/>
    </source>
</evidence>
<dbReference type="Gene3D" id="3.30.30.30">
    <property type="match status" value="1"/>
</dbReference>
<comment type="similarity">
    <text evidence="3">Belongs to the heat shock protein 70 family.</text>
</comment>
<dbReference type="SUPFAM" id="SSF100934">
    <property type="entry name" value="Heat shock protein 70kD (HSP70), C-terminal subdomain"/>
    <property type="match status" value="2"/>
</dbReference>
<dbReference type="Gene3D" id="1.20.1270.10">
    <property type="match status" value="2"/>
</dbReference>
<comment type="function">
    <text evidence="11">Possesses chaperone activity in vitro where it inhibits aggregation of citrate synthase.</text>
</comment>
<dbReference type="EMBL" id="QXTE01000001">
    <property type="protein sequence ID" value="TFK16148.1"/>
    <property type="molecule type" value="Genomic_DNA"/>
</dbReference>
<evidence type="ECO:0000313" key="16">
    <source>
        <dbReference type="EMBL" id="TFK16148.1"/>
    </source>
</evidence>
<dbReference type="OrthoDB" id="434160at2759"/>
<feature type="region of interest" description="Disordered" evidence="15">
    <location>
        <begin position="962"/>
        <end position="1015"/>
    </location>
</feature>
<comment type="caution">
    <text evidence="16">The sequence shown here is derived from an EMBL/GenBank/DDBJ whole genome shotgun (WGS) entry which is preliminary data.</text>
</comment>
<name>A0A4D9F9Z4_9SAUR</name>
<organism evidence="16 17">
    <name type="scientific">Platysternon megacephalum</name>
    <name type="common">big-headed turtle</name>
    <dbReference type="NCBI Taxonomy" id="55544"/>
    <lineage>
        <taxon>Eukaryota</taxon>
        <taxon>Metazoa</taxon>
        <taxon>Chordata</taxon>
        <taxon>Craniata</taxon>
        <taxon>Vertebrata</taxon>
        <taxon>Euteleostomi</taxon>
        <taxon>Archelosauria</taxon>
        <taxon>Testudinata</taxon>
        <taxon>Testudines</taxon>
        <taxon>Cryptodira</taxon>
        <taxon>Durocryptodira</taxon>
        <taxon>Testudinoidea</taxon>
        <taxon>Platysternidae</taxon>
        <taxon>Platysternon</taxon>
    </lineage>
</organism>
<dbReference type="InterPro" id="IPR029047">
    <property type="entry name" value="HSP70_peptide-bd_sf"/>
</dbReference>
<keyword evidence="9" id="KW-0143">Chaperone</keyword>
<dbReference type="STRING" id="55544.A0A4D9F9Z4"/>
<dbReference type="FunFam" id="3.30.420.40:FF:000171">
    <property type="entry name" value="Heat shock 70 kDa protein 4"/>
    <property type="match status" value="1"/>
</dbReference>
<keyword evidence="17" id="KW-1185">Reference proteome</keyword>
<dbReference type="FunFam" id="3.90.640.10:FF:000004">
    <property type="entry name" value="Heat shock 70 kDa protein 4"/>
    <property type="match status" value="1"/>
</dbReference>
<evidence type="ECO:0000256" key="14">
    <source>
        <dbReference type="ARBA" id="ARBA00082032"/>
    </source>
</evidence>
<dbReference type="FunFam" id="1.20.1270.10:FF:000017">
    <property type="entry name" value="Heat shock protein family A (Hsp70) member 4"/>
    <property type="match status" value="1"/>
</dbReference>
<evidence type="ECO:0000256" key="6">
    <source>
        <dbReference type="ARBA" id="ARBA00022553"/>
    </source>
</evidence>
<dbReference type="FunFam" id="1.20.1270.10:FF:000002">
    <property type="entry name" value="Heat shock 70 kDa protein 4"/>
    <property type="match status" value="1"/>
</dbReference>
<evidence type="ECO:0000256" key="9">
    <source>
        <dbReference type="ARBA" id="ARBA00023186"/>
    </source>
</evidence>
<keyword evidence="6" id="KW-0597">Phosphoprotein</keyword>
<protein>
    <recommendedName>
        <fullName evidence="12">Heat shock 70 kDa protein 4L</fullName>
    </recommendedName>
    <alternativeName>
        <fullName evidence="13">Heat shock 70-related protein APG-1</fullName>
    </alternativeName>
    <alternativeName>
        <fullName evidence="14">Osmotic stress protein 94</fullName>
    </alternativeName>
</protein>
<dbReference type="Proteomes" id="UP000297703">
    <property type="component" value="Unassembled WGS sequence"/>
</dbReference>
<comment type="subcellular location">
    <subcellularLocation>
        <location evidence="2">Cytoplasm</location>
    </subcellularLocation>
    <subcellularLocation>
        <location evidence="1">Nucleus</location>
    </subcellularLocation>
</comment>
<accession>A0A4D9F9Z4</accession>